<name>A0A0B3RSA1_9RHOB</name>
<dbReference type="RefSeq" id="WP_043145418.1">
    <property type="nucleotide sequence ID" value="NZ_JSUQ01000021.1"/>
</dbReference>
<dbReference type="STRING" id="561184.SAMN05216376_12411"/>
<accession>A0A0B3RSA1</accession>
<dbReference type="OrthoDB" id="5477114at2"/>
<dbReference type="PATRIC" id="fig|1515334.3.peg.4568"/>
<evidence type="ECO:0000313" key="3">
    <source>
        <dbReference type="Proteomes" id="UP000030960"/>
    </source>
</evidence>
<dbReference type="Proteomes" id="UP000030960">
    <property type="component" value="Unassembled WGS sequence"/>
</dbReference>
<reference evidence="2 3" key="1">
    <citation type="submission" date="2014-10" db="EMBL/GenBank/DDBJ databases">
        <title>Genome sequence of Ponticoccus sp. strain UMTAT08 isolated from clonal culture of toxic dinoflagellate Alexandrium tamiyavanichii.</title>
        <authorList>
            <person name="Gan H.Y."/>
            <person name="Muhd D.-D."/>
            <person name="Mohd Noor M.E."/>
            <person name="Yeong Y.S."/>
            <person name="Usup G."/>
        </authorList>
    </citation>
    <scope>NUCLEOTIDE SEQUENCE [LARGE SCALE GENOMIC DNA]</scope>
    <source>
        <strain evidence="2 3">UMTAT08</strain>
    </source>
</reference>
<dbReference type="AlphaFoldDB" id="A0A0B3RSA1"/>
<protein>
    <submittedName>
        <fullName evidence="2">Uncharacterized protein</fullName>
    </submittedName>
</protein>
<evidence type="ECO:0000256" key="1">
    <source>
        <dbReference type="SAM" id="MobiDB-lite"/>
    </source>
</evidence>
<organism evidence="2 3">
    <name type="scientific">Mameliella alba</name>
    <dbReference type="NCBI Taxonomy" id="561184"/>
    <lineage>
        <taxon>Bacteria</taxon>
        <taxon>Pseudomonadati</taxon>
        <taxon>Pseudomonadota</taxon>
        <taxon>Alphaproteobacteria</taxon>
        <taxon>Rhodobacterales</taxon>
        <taxon>Roseobacteraceae</taxon>
        <taxon>Mameliella</taxon>
    </lineage>
</organism>
<keyword evidence="3" id="KW-1185">Reference proteome</keyword>
<evidence type="ECO:0000313" key="2">
    <source>
        <dbReference type="EMBL" id="KHQ50832.1"/>
    </source>
</evidence>
<dbReference type="SUPFAM" id="SSF52540">
    <property type="entry name" value="P-loop containing nucleoside triphosphate hydrolases"/>
    <property type="match status" value="1"/>
</dbReference>
<feature type="region of interest" description="Disordered" evidence="1">
    <location>
        <begin position="232"/>
        <end position="285"/>
    </location>
</feature>
<dbReference type="Gene3D" id="3.40.50.300">
    <property type="entry name" value="P-loop containing nucleotide triphosphate hydrolases"/>
    <property type="match status" value="1"/>
</dbReference>
<dbReference type="EMBL" id="JSUQ01000021">
    <property type="protein sequence ID" value="KHQ50832.1"/>
    <property type="molecule type" value="Genomic_DNA"/>
</dbReference>
<dbReference type="InterPro" id="IPR027417">
    <property type="entry name" value="P-loop_NTPase"/>
</dbReference>
<sequence>MTDDRPTDPGARKPRVALMGEFSAGKSTLANLLLGQNSSPVQVTATQLPPVWYQLGAPGAQRVGTDGSATPLPAEDWTAVSPEDTRMILARLDADILQACDLIDLPGTSDPNMAPDFWDAFLPKVDLAIWCTPANQAWRQSEAALWEQVPPQLWTKSLLLITRIDKMQGERDRARVVARVRAEAGALFRDVLPISLTGALAGRDNDEVLEATGAAALVRFLCHALEGLEPPAPVQAPRPATPGSATIRTAPPPSAGAGTEPRIVPRRITRRKSPDARPRPEHRQA</sequence>
<proteinExistence type="predicted"/>
<feature type="compositionally biased region" description="Basic and acidic residues" evidence="1">
    <location>
        <begin position="272"/>
        <end position="285"/>
    </location>
</feature>
<gene>
    <name evidence="2" type="ORF">OA50_04544</name>
</gene>
<comment type="caution">
    <text evidence="2">The sequence shown here is derived from an EMBL/GenBank/DDBJ whole genome shotgun (WGS) entry which is preliminary data.</text>
</comment>